<proteinExistence type="inferred from homology"/>
<evidence type="ECO:0000256" key="4">
    <source>
        <dbReference type="ARBA" id="ARBA00022728"/>
    </source>
</evidence>
<dbReference type="STRING" id="983967.A0A1E4T544"/>
<sequence length="233" mass="27027">MSASTARDLSITVDRGLAQKVSSVHGANPVFLIEKITRERILDCIYWKKDCYHLNILTLLDQAVDLRLIGTYSNMNKTKPTKFICLLLKLLQLQPPEDILLHLLNQTQFKYLTALIALYIRMTFDSVKVYSLLEKFYEDRRKLIYKDNLTPDAKILYMDEYIDNLLSPQNKFADLILPRLVNRQQLEDNELIEPRISSIQSEFEDMLSDNDSDSDSNSDSNSDSDNEIENHND</sequence>
<evidence type="ECO:0000256" key="1">
    <source>
        <dbReference type="ARBA" id="ARBA00004123"/>
    </source>
</evidence>
<dbReference type="PANTHER" id="PTHR23142">
    <property type="entry name" value="PRE-MRNA-SPLICING FACTOR 38A-RELATED"/>
    <property type="match status" value="1"/>
</dbReference>
<protein>
    <recommendedName>
        <fullName evidence="7">Pre-mRNA-splicing factor 38</fullName>
    </recommendedName>
</protein>
<evidence type="ECO:0000256" key="6">
    <source>
        <dbReference type="ARBA" id="ARBA00023242"/>
    </source>
</evidence>
<keyword evidence="6 7" id="KW-0539">Nucleus</keyword>
<feature type="compositionally biased region" description="Acidic residues" evidence="8">
    <location>
        <begin position="203"/>
        <end position="227"/>
    </location>
</feature>
<comment type="similarity">
    <text evidence="2 7">Belongs to the PRP38 family.</text>
</comment>
<dbReference type="Proteomes" id="UP000094801">
    <property type="component" value="Unassembled WGS sequence"/>
</dbReference>
<dbReference type="Pfam" id="PF03371">
    <property type="entry name" value="PRP38"/>
    <property type="match status" value="1"/>
</dbReference>
<dbReference type="GO" id="GO:0005681">
    <property type="term" value="C:spliceosomal complex"/>
    <property type="evidence" value="ECO:0007669"/>
    <property type="project" value="UniProtKB-KW"/>
</dbReference>
<evidence type="ECO:0000256" key="8">
    <source>
        <dbReference type="SAM" id="MobiDB-lite"/>
    </source>
</evidence>
<accession>A0A1E4T544</accession>
<organism evidence="9 10">
    <name type="scientific">[Candida] arabinofermentans NRRL YB-2248</name>
    <dbReference type="NCBI Taxonomy" id="983967"/>
    <lineage>
        <taxon>Eukaryota</taxon>
        <taxon>Fungi</taxon>
        <taxon>Dikarya</taxon>
        <taxon>Ascomycota</taxon>
        <taxon>Saccharomycotina</taxon>
        <taxon>Pichiomycetes</taxon>
        <taxon>Pichiales</taxon>
        <taxon>Pichiaceae</taxon>
        <taxon>Ogataea</taxon>
        <taxon>Ogataea/Candida clade</taxon>
    </lineage>
</organism>
<keyword evidence="5 7" id="KW-0508">mRNA splicing</keyword>
<evidence type="ECO:0000256" key="3">
    <source>
        <dbReference type="ARBA" id="ARBA00022664"/>
    </source>
</evidence>
<dbReference type="GO" id="GO:0000398">
    <property type="term" value="P:mRNA splicing, via spliceosome"/>
    <property type="evidence" value="ECO:0007669"/>
    <property type="project" value="UniProtKB-UniRule"/>
</dbReference>
<evidence type="ECO:0000256" key="7">
    <source>
        <dbReference type="RuleBase" id="RU367025"/>
    </source>
</evidence>
<evidence type="ECO:0000256" key="2">
    <source>
        <dbReference type="ARBA" id="ARBA00006164"/>
    </source>
</evidence>
<dbReference type="AlphaFoldDB" id="A0A1E4T544"/>
<keyword evidence="10" id="KW-1185">Reference proteome</keyword>
<reference evidence="10" key="1">
    <citation type="submission" date="2016-04" db="EMBL/GenBank/DDBJ databases">
        <title>Comparative genomics of biotechnologically important yeasts.</title>
        <authorList>
            <consortium name="DOE Joint Genome Institute"/>
            <person name="Riley R."/>
            <person name="Haridas S."/>
            <person name="Wolfe K.H."/>
            <person name="Lopes M.R."/>
            <person name="Hittinger C.T."/>
            <person name="Goker M."/>
            <person name="Salamov A."/>
            <person name="Wisecaver J."/>
            <person name="Long T.M."/>
            <person name="Aerts A.L."/>
            <person name="Barry K."/>
            <person name="Choi C."/>
            <person name="Clum A."/>
            <person name="Coughlan A.Y."/>
            <person name="Deshpande S."/>
            <person name="Douglass A.P."/>
            <person name="Hanson S.J."/>
            <person name="Klenk H.-P."/>
            <person name="Labutti K."/>
            <person name="Lapidus A."/>
            <person name="Lindquist E."/>
            <person name="Lipzen A."/>
            <person name="Meier-Kolthoff J.P."/>
            <person name="Ohm R.A."/>
            <person name="Otillar R.P."/>
            <person name="Pangilinan J."/>
            <person name="Peng Y."/>
            <person name="Rokas A."/>
            <person name="Rosa C.A."/>
            <person name="Scheuner C."/>
            <person name="Sibirny A.A."/>
            <person name="Slot J.C."/>
            <person name="Stielow J.B."/>
            <person name="Sun H."/>
            <person name="Kurtzman C.P."/>
            <person name="Blackwell M."/>
            <person name="Grigoriev I.V."/>
            <person name="Jeffries T.W."/>
        </authorList>
    </citation>
    <scope>NUCLEOTIDE SEQUENCE [LARGE SCALE GENOMIC DNA]</scope>
    <source>
        <strain evidence="10">NRRL YB-2248</strain>
    </source>
</reference>
<evidence type="ECO:0000256" key="5">
    <source>
        <dbReference type="ARBA" id="ARBA00023187"/>
    </source>
</evidence>
<evidence type="ECO:0000313" key="10">
    <source>
        <dbReference type="Proteomes" id="UP000094801"/>
    </source>
</evidence>
<dbReference type="OrthoDB" id="190958at2759"/>
<evidence type="ECO:0000313" key="9">
    <source>
        <dbReference type="EMBL" id="ODV86887.1"/>
    </source>
</evidence>
<dbReference type="EMBL" id="KV453849">
    <property type="protein sequence ID" value="ODV86887.1"/>
    <property type="molecule type" value="Genomic_DNA"/>
</dbReference>
<name>A0A1E4T544_9ASCO</name>
<comment type="function">
    <text evidence="7">Required for pre-mRNA splicing.</text>
</comment>
<dbReference type="InterPro" id="IPR005037">
    <property type="entry name" value="PRP38"/>
</dbReference>
<feature type="region of interest" description="Disordered" evidence="8">
    <location>
        <begin position="203"/>
        <end position="233"/>
    </location>
</feature>
<comment type="subcellular location">
    <subcellularLocation>
        <location evidence="1 7">Nucleus</location>
    </subcellularLocation>
</comment>
<keyword evidence="4 7" id="KW-0747">Spliceosome</keyword>
<keyword evidence="3 7" id="KW-0507">mRNA processing</keyword>
<gene>
    <name evidence="9" type="ORF">CANARDRAFT_27249</name>
</gene>